<accession>A0A0X3V501</accession>
<keyword evidence="3" id="KW-1185">Reference proteome</keyword>
<feature type="region of interest" description="Disordered" evidence="1">
    <location>
        <begin position="13"/>
        <end position="202"/>
    </location>
</feature>
<reference evidence="3" key="1">
    <citation type="submission" date="2015-10" db="EMBL/GenBank/DDBJ databases">
        <authorList>
            <person name="Ju K.-S."/>
            <person name="Doroghazi J.R."/>
            <person name="Metcalf W.W."/>
        </authorList>
    </citation>
    <scope>NUCLEOTIDE SEQUENCE [LARGE SCALE GENOMIC DNA]</scope>
    <source>
        <strain evidence="3">NRRL 3151</strain>
    </source>
</reference>
<evidence type="ECO:0000313" key="3">
    <source>
        <dbReference type="Proteomes" id="UP000053923"/>
    </source>
</evidence>
<evidence type="ECO:0000313" key="2">
    <source>
        <dbReference type="EMBL" id="KUL39758.1"/>
    </source>
</evidence>
<proteinExistence type="predicted"/>
<feature type="compositionally biased region" description="Pro residues" evidence="1">
    <location>
        <begin position="155"/>
        <end position="174"/>
    </location>
</feature>
<sequence length="202" mass="22087">MLVRAWRCRAGAVRRDERVTETQGARIGKPRLEASGEGRSGESGSDAGGRRLRERLPLVGGWWSRAAEPGKRGGAPTNSKATSKATSKTDSKTGHQAYVQDAPLTAMAPDQPVPQQGKDRDPRFAQYDEDAPYEASDQDIPHVEYDHDTTFEPYDFPPAEPTPEPPAEPSPESPSPDAWHDDASRTERWAAMKEASDPPEAP</sequence>
<dbReference type="AlphaFoldDB" id="A0A0X3V501"/>
<protein>
    <submittedName>
        <fullName evidence="2">Uncharacterized protein</fullName>
    </submittedName>
</protein>
<comment type="caution">
    <text evidence="2">The sequence shown here is derived from an EMBL/GenBank/DDBJ whole genome shotgun (WGS) entry which is preliminary data.</text>
</comment>
<dbReference type="EMBL" id="LLZG01000092">
    <property type="protein sequence ID" value="KUL39758.1"/>
    <property type="molecule type" value="Genomic_DNA"/>
</dbReference>
<name>A0A0X3V501_9ACTN</name>
<organism evidence="2 3">
    <name type="scientific">Streptomyces regalis</name>
    <dbReference type="NCBI Taxonomy" id="68262"/>
    <lineage>
        <taxon>Bacteria</taxon>
        <taxon>Bacillati</taxon>
        <taxon>Actinomycetota</taxon>
        <taxon>Actinomycetes</taxon>
        <taxon>Kitasatosporales</taxon>
        <taxon>Streptomycetaceae</taxon>
        <taxon>Streptomyces</taxon>
    </lineage>
</organism>
<dbReference type="Proteomes" id="UP000053923">
    <property type="component" value="Unassembled WGS sequence"/>
</dbReference>
<feature type="compositionally biased region" description="Basic and acidic residues" evidence="1">
    <location>
        <begin position="30"/>
        <end position="40"/>
    </location>
</feature>
<evidence type="ECO:0000256" key="1">
    <source>
        <dbReference type="SAM" id="MobiDB-lite"/>
    </source>
</evidence>
<gene>
    <name evidence="2" type="ORF">ADL12_14965</name>
</gene>
<feature type="compositionally biased region" description="Basic and acidic residues" evidence="1">
    <location>
        <begin position="178"/>
        <end position="196"/>
    </location>
</feature>
<feature type="compositionally biased region" description="Basic and acidic residues" evidence="1">
    <location>
        <begin position="139"/>
        <end position="150"/>
    </location>
</feature>